<name>A0ABX5XI45_9BACT</name>
<evidence type="ECO:0000313" key="3">
    <source>
        <dbReference type="Proteomes" id="UP000318081"/>
    </source>
</evidence>
<dbReference type="Proteomes" id="UP000318081">
    <property type="component" value="Chromosome"/>
</dbReference>
<dbReference type="Pfam" id="PF14082">
    <property type="entry name" value="SduA_C"/>
    <property type="match status" value="1"/>
</dbReference>
<dbReference type="EMBL" id="CP036432">
    <property type="protein sequence ID" value="QDV81658.1"/>
    <property type="molecule type" value="Genomic_DNA"/>
</dbReference>
<gene>
    <name evidence="2" type="ORF">TBK1r_05770</name>
</gene>
<evidence type="ECO:0000313" key="2">
    <source>
        <dbReference type="EMBL" id="QDV81658.1"/>
    </source>
</evidence>
<dbReference type="RefSeq" id="WP_145207419.1">
    <property type="nucleotide sequence ID" value="NZ_CP036432.1"/>
</dbReference>
<proteinExistence type="predicted"/>
<sequence length="294" mass="34342">MTISDQTYEIEKGPPAIDFRTYKENLLVEYRALLDSAEHENELQDFLERHPSLVPGAFTPGNQSGHSPRNNALFSQPKLPGFGGKVPDFLWLSGHSSCDYAALIEIECPTKKLFTNDGQQRAEFSQAYNQIKDWRIWFETSANKQIFFDHYGLSGRYRFSRAFDLHFILIYGRRSEFQDNPSLSIKRNSLMSGRNEELISFDRLMPHDWLESATTVVNKGMAELEVKFVPETFLIHPWDIRYQLEMKGLADAIQGNPRIDASRREFLLRRLVYWREWKERTKDSSPIMKLSDFE</sequence>
<protein>
    <recommendedName>
        <fullName evidence="1">Shedu protein SduA C-terminal domain-containing protein</fullName>
    </recommendedName>
</protein>
<dbReference type="InterPro" id="IPR025359">
    <property type="entry name" value="SduA_C"/>
</dbReference>
<keyword evidence="3" id="KW-1185">Reference proteome</keyword>
<accession>A0ABX5XI45</accession>
<organism evidence="2 3">
    <name type="scientific">Stieleria magnilauensis</name>
    <dbReference type="NCBI Taxonomy" id="2527963"/>
    <lineage>
        <taxon>Bacteria</taxon>
        <taxon>Pseudomonadati</taxon>
        <taxon>Planctomycetota</taxon>
        <taxon>Planctomycetia</taxon>
        <taxon>Pirellulales</taxon>
        <taxon>Pirellulaceae</taxon>
        <taxon>Stieleria</taxon>
    </lineage>
</organism>
<evidence type="ECO:0000259" key="1">
    <source>
        <dbReference type="Pfam" id="PF14082"/>
    </source>
</evidence>
<feature type="domain" description="Shedu protein SduA C-terminal" evidence="1">
    <location>
        <begin position="38"/>
        <end position="204"/>
    </location>
</feature>
<reference evidence="2 3" key="1">
    <citation type="submission" date="2019-02" db="EMBL/GenBank/DDBJ databases">
        <title>Deep-cultivation of Planctomycetes and their phenomic and genomic characterization uncovers novel biology.</title>
        <authorList>
            <person name="Wiegand S."/>
            <person name="Jogler M."/>
            <person name="Boedeker C."/>
            <person name="Pinto D."/>
            <person name="Vollmers J."/>
            <person name="Rivas-Marin E."/>
            <person name="Kohn T."/>
            <person name="Peeters S.H."/>
            <person name="Heuer A."/>
            <person name="Rast P."/>
            <person name="Oberbeckmann S."/>
            <person name="Bunk B."/>
            <person name="Jeske O."/>
            <person name="Meyerdierks A."/>
            <person name="Storesund J.E."/>
            <person name="Kallscheuer N."/>
            <person name="Luecker S."/>
            <person name="Lage O.M."/>
            <person name="Pohl T."/>
            <person name="Merkel B.J."/>
            <person name="Hornburger P."/>
            <person name="Mueller R.-W."/>
            <person name="Bruemmer F."/>
            <person name="Labrenz M."/>
            <person name="Spormann A.M."/>
            <person name="Op den Camp H."/>
            <person name="Overmann J."/>
            <person name="Amann R."/>
            <person name="Jetten M.S.M."/>
            <person name="Mascher T."/>
            <person name="Medema M.H."/>
            <person name="Devos D.P."/>
            <person name="Kaster A.-K."/>
            <person name="Ovreas L."/>
            <person name="Rohde M."/>
            <person name="Galperin M.Y."/>
            <person name="Jogler C."/>
        </authorList>
    </citation>
    <scope>NUCLEOTIDE SEQUENCE [LARGE SCALE GENOMIC DNA]</scope>
    <source>
        <strain evidence="2 3">TBK1r</strain>
    </source>
</reference>